<proteinExistence type="predicted"/>
<evidence type="ECO:0000313" key="2">
    <source>
        <dbReference type="EMBL" id="MBC4015785.1"/>
    </source>
</evidence>
<organism evidence="2 3">
    <name type="scientific">Siccirubricoccus deserti</name>
    <dbReference type="NCBI Taxonomy" id="2013562"/>
    <lineage>
        <taxon>Bacteria</taxon>
        <taxon>Pseudomonadati</taxon>
        <taxon>Pseudomonadota</taxon>
        <taxon>Alphaproteobacteria</taxon>
        <taxon>Acetobacterales</taxon>
        <taxon>Roseomonadaceae</taxon>
        <taxon>Siccirubricoccus</taxon>
    </lineage>
</organism>
<name>A0A9X0QXN0_9PROT</name>
<keyword evidence="3" id="KW-1185">Reference proteome</keyword>
<dbReference type="GO" id="GO:0004523">
    <property type="term" value="F:RNA-DNA hybrid ribonuclease activity"/>
    <property type="evidence" value="ECO:0007669"/>
    <property type="project" value="InterPro"/>
</dbReference>
<dbReference type="Pfam" id="PF00075">
    <property type="entry name" value="RNase_H"/>
    <property type="match status" value="1"/>
</dbReference>
<dbReference type="InterPro" id="IPR036397">
    <property type="entry name" value="RNaseH_sf"/>
</dbReference>
<dbReference type="InterPro" id="IPR012337">
    <property type="entry name" value="RNaseH-like_sf"/>
</dbReference>
<accession>A0A9X0QXN0</accession>
<dbReference type="InterPro" id="IPR002156">
    <property type="entry name" value="RNaseH_domain"/>
</dbReference>
<evidence type="ECO:0000259" key="1">
    <source>
        <dbReference type="PROSITE" id="PS50879"/>
    </source>
</evidence>
<dbReference type="Proteomes" id="UP000600101">
    <property type="component" value="Unassembled WGS sequence"/>
</dbReference>
<protein>
    <submittedName>
        <fullName evidence="2">Ribonuclease HI</fullName>
    </submittedName>
</protein>
<dbReference type="SUPFAM" id="SSF53098">
    <property type="entry name" value="Ribonuclease H-like"/>
    <property type="match status" value="1"/>
</dbReference>
<gene>
    <name evidence="2" type="ORF">H7965_10660</name>
</gene>
<dbReference type="RefSeq" id="WP_186770553.1">
    <property type="nucleotide sequence ID" value="NZ_JACOMF010000009.1"/>
</dbReference>
<dbReference type="AlphaFoldDB" id="A0A9X0QXN0"/>
<comment type="caution">
    <text evidence="2">The sequence shown here is derived from an EMBL/GenBank/DDBJ whole genome shotgun (WGS) entry which is preliminary data.</text>
</comment>
<dbReference type="EMBL" id="JACOMF010000009">
    <property type="protein sequence ID" value="MBC4015785.1"/>
    <property type="molecule type" value="Genomic_DNA"/>
</dbReference>
<sequence length="159" mass="17531">MSANASSANSATLSSPFVEIWLFGSCNPKTKAGVWSAILQRPDTDEQEVSGAEACTTFARMELTAAIRAIEMLTKPCRAVIHSNEYLVLGIKKWLPWWQITSWRNAAGECIKNVDLWMPLQQATAQLDLECCLFRPDVDAGMKRRLKRLAKAASQGGTA</sequence>
<dbReference type="PROSITE" id="PS50879">
    <property type="entry name" value="RNASE_H_1"/>
    <property type="match status" value="1"/>
</dbReference>
<reference evidence="2" key="1">
    <citation type="submission" date="2020-08" db="EMBL/GenBank/DDBJ databases">
        <authorList>
            <person name="Hu Y."/>
            <person name="Nguyen S.V."/>
            <person name="Li F."/>
            <person name="Fanning S."/>
        </authorList>
    </citation>
    <scope>NUCLEOTIDE SEQUENCE</scope>
    <source>
        <strain evidence="2">SYSU D8009</strain>
    </source>
</reference>
<dbReference type="GO" id="GO:0003676">
    <property type="term" value="F:nucleic acid binding"/>
    <property type="evidence" value="ECO:0007669"/>
    <property type="project" value="InterPro"/>
</dbReference>
<dbReference type="Gene3D" id="3.30.420.10">
    <property type="entry name" value="Ribonuclease H-like superfamily/Ribonuclease H"/>
    <property type="match status" value="1"/>
</dbReference>
<feature type="domain" description="RNase H type-1" evidence="1">
    <location>
        <begin position="14"/>
        <end position="155"/>
    </location>
</feature>
<evidence type="ECO:0000313" key="3">
    <source>
        <dbReference type="Proteomes" id="UP000600101"/>
    </source>
</evidence>